<reference evidence="1 2" key="1">
    <citation type="submission" date="2012-11" db="EMBL/GenBank/DDBJ databases">
        <title>Whole genome sequence of Acidocella aminolytica 101 = DSM 11237.</title>
        <authorList>
            <person name="Azuma Y."/>
            <person name="Higashiura N."/>
            <person name="Hirakawa H."/>
            <person name="Matsushita K."/>
        </authorList>
    </citation>
    <scope>NUCLEOTIDE SEQUENCE [LARGE SCALE GENOMIC DNA]</scope>
    <source>
        <strain evidence="2">101 / DSM 11237</strain>
    </source>
</reference>
<keyword evidence="2" id="KW-1185">Reference proteome</keyword>
<accession>A0A0D6PN64</accession>
<organism evidence="1 2">
    <name type="scientific">Acidocella aminolytica 101 = DSM 11237</name>
    <dbReference type="NCBI Taxonomy" id="1120923"/>
    <lineage>
        <taxon>Bacteria</taxon>
        <taxon>Pseudomonadati</taxon>
        <taxon>Pseudomonadota</taxon>
        <taxon>Alphaproteobacteria</taxon>
        <taxon>Acetobacterales</taxon>
        <taxon>Acidocellaceae</taxon>
        <taxon>Acidocella</taxon>
    </lineage>
</organism>
<evidence type="ECO:0000313" key="1">
    <source>
        <dbReference type="EMBL" id="GAN82234.1"/>
    </source>
</evidence>
<dbReference type="EMBL" id="BANC01000186">
    <property type="protein sequence ID" value="GAN82234.1"/>
    <property type="molecule type" value="Genomic_DNA"/>
</dbReference>
<dbReference type="GO" id="GO:0043565">
    <property type="term" value="F:sequence-specific DNA binding"/>
    <property type="evidence" value="ECO:0007669"/>
    <property type="project" value="InterPro"/>
</dbReference>
<dbReference type="GO" id="GO:0004803">
    <property type="term" value="F:transposase activity"/>
    <property type="evidence" value="ECO:0007669"/>
    <property type="project" value="InterPro"/>
</dbReference>
<protein>
    <submittedName>
        <fullName evidence="1">Transposase</fullName>
    </submittedName>
</protein>
<dbReference type="InterPro" id="IPR010921">
    <property type="entry name" value="Trp_repressor/repl_initiator"/>
</dbReference>
<dbReference type="Proteomes" id="UP000032668">
    <property type="component" value="Unassembled WGS sequence"/>
</dbReference>
<sequence>METDGPNARHQHSHEDIDYHRVELITGRRRRRDWTREEKAEILAASAVPGVVIADVARRYGVSRGLLWTWRRQAMNDLSAATTGDFVPLRIVDDVASNPAAEPDGPPSARPPAVGSIEIEIGRTRIRVEGVVDPAEGIALKVR</sequence>
<dbReference type="NCBIfam" id="NF047595">
    <property type="entry name" value="IS66_ISRel24_TnpA"/>
    <property type="match status" value="1"/>
</dbReference>
<dbReference type="InterPro" id="IPR002514">
    <property type="entry name" value="Transposase_8"/>
</dbReference>
<dbReference type="RefSeq" id="WP_073212044.1">
    <property type="nucleotide sequence ID" value="NZ_BANC01000186.1"/>
</dbReference>
<gene>
    <name evidence="1" type="ORF">Aam_189_004</name>
</gene>
<name>A0A0D6PN64_9PROT</name>
<proteinExistence type="predicted"/>
<dbReference type="SUPFAM" id="SSF48295">
    <property type="entry name" value="TrpR-like"/>
    <property type="match status" value="1"/>
</dbReference>
<dbReference type="AlphaFoldDB" id="A0A0D6PN64"/>
<dbReference type="PANTHER" id="PTHR37936:SF3">
    <property type="entry name" value="TRANSPOSASE INSC FOR INSERTION ELEMENT IS2A-RELATED"/>
    <property type="match status" value="1"/>
</dbReference>
<comment type="caution">
    <text evidence="1">The sequence shown here is derived from an EMBL/GenBank/DDBJ whole genome shotgun (WGS) entry which is preliminary data.</text>
</comment>
<dbReference type="PANTHER" id="PTHR37936">
    <property type="entry name" value="TRANSPOSASE INSC FOR INSERTION ELEMENT IS2A-RELATED"/>
    <property type="match status" value="1"/>
</dbReference>
<evidence type="ECO:0000313" key="2">
    <source>
        <dbReference type="Proteomes" id="UP000032668"/>
    </source>
</evidence>
<dbReference type="Pfam" id="PF01527">
    <property type="entry name" value="HTH_Tnp_1"/>
    <property type="match status" value="1"/>
</dbReference>
<dbReference type="GO" id="GO:0006313">
    <property type="term" value="P:DNA transposition"/>
    <property type="evidence" value="ECO:0007669"/>
    <property type="project" value="InterPro"/>
</dbReference>